<organism evidence="1 2">
    <name type="scientific">Tanacetum coccineum</name>
    <dbReference type="NCBI Taxonomy" id="301880"/>
    <lineage>
        <taxon>Eukaryota</taxon>
        <taxon>Viridiplantae</taxon>
        <taxon>Streptophyta</taxon>
        <taxon>Embryophyta</taxon>
        <taxon>Tracheophyta</taxon>
        <taxon>Spermatophyta</taxon>
        <taxon>Magnoliopsida</taxon>
        <taxon>eudicotyledons</taxon>
        <taxon>Gunneridae</taxon>
        <taxon>Pentapetalae</taxon>
        <taxon>asterids</taxon>
        <taxon>campanulids</taxon>
        <taxon>Asterales</taxon>
        <taxon>Asteraceae</taxon>
        <taxon>Asteroideae</taxon>
        <taxon>Anthemideae</taxon>
        <taxon>Anthemidinae</taxon>
        <taxon>Tanacetum</taxon>
    </lineage>
</organism>
<reference evidence="1" key="2">
    <citation type="submission" date="2022-01" db="EMBL/GenBank/DDBJ databases">
        <authorList>
            <person name="Yamashiro T."/>
            <person name="Shiraishi A."/>
            <person name="Satake H."/>
            <person name="Nakayama K."/>
        </authorList>
    </citation>
    <scope>NUCLEOTIDE SEQUENCE</scope>
</reference>
<comment type="caution">
    <text evidence="1">The sequence shown here is derived from an EMBL/GenBank/DDBJ whole genome shotgun (WGS) entry which is preliminary data.</text>
</comment>
<sequence>MIWITASKRYSITFAVLVISASLERLFVVSWLSHKSTSSLEELLEISNCHSSSLPKVEHSSSLDSFLSFKARYFSSLFSSDILRIFLDDHLVNFEVPDEFIK</sequence>
<dbReference type="EMBL" id="BQNB010016157">
    <property type="protein sequence ID" value="GJT48486.1"/>
    <property type="molecule type" value="Genomic_DNA"/>
</dbReference>
<name>A0ABQ5ECA3_9ASTR</name>
<dbReference type="Proteomes" id="UP001151760">
    <property type="component" value="Unassembled WGS sequence"/>
</dbReference>
<evidence type="ECO:0000313" key="1">
    <source>
        <dbReference type="EMBL" id="GJT48486.1"/>
    </source>
</evidence>
<evidence type="ECO:0000313" key="2">
    <source>
        <dbReference type="Proteomes" id="UP001151760"/>
    </source>
</evidence>
<accession>A0ABQ5ECA3</accession>
<protein>
    <recommendedName>
        <fullName evidence="3">Maturase K</fullName>
    </recommendedName>
</protein>
<proteinExistence type="predicted"/>
<gene>
    <name evidence="1" type="ORF">Tco_0974643</name>
</gene>
<keyword evidence="2" id="KW-1185">Reference proteome</keyword>
<reference evidence="1" key="1">
    <citation type="journal article" date="2022" name="Int. J. Mol. Sci.">
        <title>Draft Genome of Tanacetum Coccineum: Genomic Comparison of Closely Related Tanacetum-Family Plants.</title>
        <authorList>
            <person name="Yamashiro T."/>
            <person name="Shiraishi A."/>
            <person name="Nakayama K."/>
            <person name="Satake H."/>
        </authorList>
    </citation>
    <scope>NUCLEOTIDE SEQUENCE</scope>
</reference>
<evidence type="ECO:0008006" key="3">
    <source>
        <dbReference type="Google" id="ProtNLM"/>
    </source>
</evidence>